<dbReference type="EMBL" id="SSNZ01000002">
    <property type="protein sequence ID" value="THF51881.1"/>
    <property type="molecule type" value="Genomic_DNA"/>
</dbReference>
<organism evidence="1 2">
    <name type="scientific">Flavobacterium supellecticarium</name>
    <dbReference type="NCBI Taxonomy" id="2565924"/>
    <lineage>
        <taxon>Bacteria</taxon>
        <taxon>Pseudomonadati</taxon>
        <taxon>Bacteroidota</taxon>
        <taxon>Flavobacteriia</taxon>
        <taxon>Flavobacteriales</taxon>
        <taxon>Flavobacteriaceae</taxon>
        <taxon>Flavobacterium</taxon>
    </lineage>
</organism>
<evidence type="ECO:0000313" key="1">
    <source>
        <dbReference type="EMBL" id="THF51881.1"/>
    </source>
</evidence>
<name>A0A4S4A0Q6_9FLAO</name>
<accession>A0A4S4A0Q6</accession>
<dbReference type="AlphaFoldDB" id="A0A4S4A0Q6"/>
<dbReference type="Proteomes" id="UP000307507">
    <property type="component" value="Unassembled WGS sequence"/>
</dbReference>
<gene>
    <name evidence="1" type="ORF">E6C50_09010</name>
</gene>
<dbReference type="OrthoDB" id="1239941at2"/>
<dbReference type="RefSeq" id="WP_136402864.1">
    <property type="nucleotide sequence ID" value="NZ_SSNZ01000002.1"/>
</dbReference>
<comment type="caution">
    <text evidence="1">The sequence shown here is derived from an EMBL/GenBank/DDBJ whole genome shotgun (WGS) entry which is preliminary data.</text>
</comment>
<proteinExistence type="predicted"/>
<protein>
    <submittedName>
        <fullName evidence="1">Uncharacterized protein</fullName>
    </submittedName>
</protein>
<evidence type="ECO:0000313" key="2">
    <source>
        <dbReference type="Proteomes" id="UP000307507"/>
    </source>
</evidence>
<reference evidence="1 2" key="1">
    <citation type="submission" date="2019-04" db="EMBL/GenBank/DDBJ databases">
        <title>Flavobacterium sp. nov. isolated from construction timber.</title>
        <authorList>
            <person name="Lin S.-Y."/>
            <person name="Chang C.-T."/>
            <person name="Young C.-C."/>
        </authorList>
    </citation>
    <scope>NUCLEOTIDE SEQUENCE [LARGE SCALE GENOMIC DNA]</scope>
    <source>
        <strain evidence="1 2">CC-CTC003</strain>
    </source>
</reference>
<keyword evidence="2" id="KW-1185">Reference proteome</keyword>
<sequence length="225" mass="26793">MTLSSSAENYINTLDRNPEWISSASAIQKYLSRYRLENSDRLFQIQQDYSGYTFSPDLNSDYAVRLYFLSDAITAKNQKIYYTTIDGKAAFSMDNSKTEPYYLIAENGAVWYWDDAVNQYFCLYESIEIMIEIYALERDYQYHSSFPAKDLASENVKAIMDHFNRHYTFVPECSDRYQYYWQTDYDLIRILYNDYEKEYSLVINSVSPYNFQLILDGLKRDNLYL</sequence>